<dbReference type="InterPro" id="IPR035684">
    <property type="entry name" value="ArgRS_core"/>
</dbReference>
<dbReference type="EMBL" id="PGOL01000016">
    <property type="protein sequence ID" value="PKI79183.1"/>
    <property type="molecule type" value="Genomic_DNA"/>
</dbReference>
<sequence>MSENPNDPNNMSMDSLGWMEDLLNMLRIHASLTSFRRWSRPSMVKALPPDGKRRQPTGIAKYSDEVFRMRKQLFLRIVDSLSSVDLFFPQRRDVVGKCVGPIKRYEIRDYDWNNESFFLFGMLIEFLFEELLDWEEASRTVIGGLQVFYRASKQRFDEDPPFKKRAQSAVVKLQGESFYNPYVPGVLVSLSSLGLVEESQGARVICIEGFDEPLIVVKSNGGYNYATTDLTALWRPNELVGFLPKVIYVPGQTMLDLVLFLVKMAKGSEPRSAEVVRLVDLFDEAKTRRKVTHIEHCKACGVPGDAMQVEAICGLQRWGTSLRDKLHVKDAVGEIVAEERSSSLAWKKMSQKLY</sequence>
<dbReference type="InterPro" id="IPR001278">
    <property type="entry name" value="Arg-tRNA-ligase"/>
</dbReference>
<keyword evidence="1" id="KW-0067">ATP-binding</keyword>
<protein>
    <recommendedName>
        <fullName evidence="2">Arginyl-tRNA synthetase catalytic core domain-containing protein</fullName>
    </recommendedName>
</protein>
<organism evidence="3 4">
    <name type="scientific">Punica granatum</name>
    <name type="common">Pomegranate</name>
    <dbReference type="NCBI Taxonomy" id="22663"/>
    <lineage>
        <taxon>Eukaryota</taxon>
        <taxon>Viridiplantae</taxon>
        <taxon>Streptophyta</taxon>
        <taxon>Embryophyta</taxon>
        <taxon>Tracheophyta</taxon>
        <taxon>Spermatophyta</taxon>
        <taxon>Magnoliopsida</taxon>
        <taxon>eudicotyledons</taxon>
        <taxon>Gunneridae</taxon>
        <taxon>Pentapetalae</taxon>
        <taxon>rosids</taxon>
        <taxon>malvids</taxon>
        <taxon>Myrtales</taxon>
        <taxon>Lythraceae</taxon>
        <taxon>Punica</taxon>
    </lineage>
</organism>
<comment type="caution">
    <text evidence="3">The sequence shown here is derived from an EMBL/GenBank/DDBJ whole genome shotgun (WGS) entry which is preliminary data.</text>
</comment>
<dbReference type="GO" id="GO:0006420">
    <property type="term" value="P:arginyl-tRNA aminoacylation"/>
    <property type="evidence" value="ECO:0007669"/>
    <property type="project" value="InterPro"/>
</dbReference>
<dbReference type="STRING" id="22663.A0A2I0LEU1"/>
<keyword evidence="1" id="KW-0547">Nucleotide-binding</keyword>
<dbReference type="GO" id="GO:0005524">
    <property type="term" value="F:ATP binding"/>
    <property type="evidence" value="ECO:0007669"/>
    <property type="project" value="UniProtKB-KW"/>
</dbReference>
<keyword evidence="1" id="KW-0648">Protein biosynthesis</keyword>
<gene>
    <name evidence="3" type="ORF">CRG98_000475</name>
</gene>
<accession>A0A2I0LEU1</accession>
<reference evidence="3 4" key="1">
    <citation type="submission" date="2017-11" db="EMBL/GenBank/DDBJ databases">
        <title>De-novo sequencing of pomegranate (Punica granatum L.) genome.</title>
        <authorList>
            <person name="Akparov Z."/>
            <person name="Amiraslanov A."/>
            <person name="Hajiyeva S."/>
            <person name="Abbasov M."/>
            <person name="Kaur K."/>
            <person name="Hamwieh A."/>
            <person name="Solovyev V."/>
            <person name="Salamov A."/>
            <person name="Braich B."/>
            <person name="Kosarev P."/>
            <person name="Mahmoud A."/>
            <person name="Hajiyev E."/>
            <person name="Babayeva S."/>
            <person name="Izzatullayeva V."/>
            <person name="Mammadov A."/>
            <person name="Mammadov A."/>
            <person name="Sharifova S."/>
            <person name="Ojaghi J."/>
            <person name="Eynullazada K."/>
            <person name="Bayramov B."/>
            <person name="Abdulazimova A."/>
            <person name="Shahmuradov I."/>
        </authorList>
    </citation>
    <scope>NUCLEOTIDE SEQUENCE [LARGE SCALE GENOMIC DNA]</scope>
    <source>
        <strain evidence="4">cv. AG2017</strain>
        <tissue evidence="3">Leaf</tissue>
    </source>
</reference>
<evidence type="ECO:0000313" key="4">
    <source>
        <dbReference type="Proteomes" id="UP000233551"/>
    </source>
</evidence>
<feature type="domain" description="Arginyl-tRNA synthetase catalytic core" evidence="2">
    <location>
        <begin position="174"/>
        <end position="234"/>
    </location>
</feature>
<dbReference type="Pfam" id="PF00750">
    <property type="entry name" value="tRNA-synt_1d"/>
    <property type="match status" value="1"/>
</dbReference>
<dbReference type="PANTHER" id="PTHR11956:SF5">
    <property type="entry name" value="ARGININE--TRNA LIGASE, CYTOPLASMIC"/>
    <property type="match status" value="1"/>
</dbReference>
<dbReference type="Gene3D" id="3.40.50.620">
    <property type="entry name" value="HUPs"/>
    <property type="match status" value="1"/>
</dbReference>
<dbReference type="SUPFAM" id="SSF52374">
    <property type="entry name" value="Nucleotidylyl transferase"/>
    <property type="match status" value="1"/>
</dbReference>
<keyword evidence="1" id="KW-0436">Ligase</keyword>
<evidence type="ECO:0000313" key="3">
    <source>
        <dbReference type="EMBL" id="PKI79183.1"/>
    </source>
</evidence>
<dbReference type="InterPro" id="IPR014729">
    <property type="entry name" value="Rossmann-like_a/b/a_fold"/>
</dbReference>
<keyword evidence="4" id="KW-1185">Reference proteome</keyword>
<comment type="similarity">
    <text evidence="1">Belongs to the class-I aminoacyl-tRNA synthetase family.</text>
</comment>
<name>A0A2I0LEU1_PUNGR</name>
<evidence type="ECO:0000256" key="1">
    <source>
        <dbReference type="RuleBase" id="RU363038"/>
    </source>
</evidence>
<dbReference type="AlphaFoldDB" id="A0A2I0LEU1"/>
<dbReference type="Proteomes" id="UP000233551">
    <property type="component" value="Unassembled WGS sequence"/>
</dbReference>
<proteinExistence type="inferred from homology"/>
<dbReference type="GO" id="GO:0004814">
    <property type="term" value="F:arginine-tRNA ligase activity"/>
    <property type="evidence" value="ECO:0007669"/>
    <property type="project" value="InterPro"/>
</dbReference>
<keyword evidence="1" id="KW-0030">Aminoacyl-tRNA synthetase</keyword>
<evidence type="ECO:0000259" key="2">
    <source>
        <dbReference type="Pfam" id="PF00750"/>
    </source>
</evidence>
<dbReference type="PANTHER" id="PTHR11956">
    <property type="entry name" value="ARGINYL-TRNA SYNTHETASE"/>
    <property type="match status" value="1"/>
</dbReference>